<dbReference type="GO" id="GO:0005737">
    <property type="term" value="C:cytoplasm"/>
    <property type="evidence" value="ECO:0007669"/>
    <property type="project" value="UniProtKB-SubCell"/>
</dbReference>
<comment type="caution">
    <text evidence="11">The sequence shown here is derived from an EMBL/GenBank/DDBJ whole genome shotgun (WGS) entry which is preliminary data.</text>
</comment>
<evidence type="ECO:0000256" key="9">
    <source>
        <dbReference type="ARBA" id="ARBA00022842"/>
    </source>
</evidence>
<evidence type="ECO:0000256" key="6">
    <source>
        <dbReference type="ARBA" id="ARBA00022723"/>
    </source>
</evidence>
<comment type="similarity">
    <text evidence="2">Belongs to the TsaE family.</text>
</comment>
<evidence type="ECO:0000256" key="3">
    <source>
        <dbReference type="ARBA" id="ARBA00019010"/>
    </source>
</evidence>
<dbReference type="GO" id="GO:0002949">
    <property type="term" value="P:tRNA threonylcarbamoyladenosine modification"/>
    <property type="evidence" value="ECO:0007669"/>
    <property type="project" value="InterPro"/>
</dbReference>
<dbReference type="GO" id="GO:0005524">
    <property type="term" value="F:ATP binding"/>
    <property type="evidence" value="ECO:0007669"/>
    <property type="project" value="UniProtKB-KW"/>
</dbReference>
<dbReference type="InterPro" id="IPR027417">
    <property type="entry name" value="P-loop_NTPase"/>
</dbReference>
<dbReference type="FunFam" id="3.40.50.300:FF:000777">
    <property type="entry name" value="tRNA (N6-adenosine(37)-N6)-threonylcarbamoyltransferase complex ATPase TsaE"/>
    <property type="match status" value="1"/>
</dbReference>
<keyword evidence="7" id="KW-0547">Nucleotide-binding</keyword>
<dbReference type="PANTHER" id="PTHR33540:SF2">
    <property type="entry name" value="TRNA THREONYLCARBAMOYLADENOSINE BIOSYNTHESIS PROTEIN TSAE"/>
    <property type="match status" value="1"/>
</dbReference>
<dbReference type="SUPFAM" id="SSF52540">
    <property type="entry name" value="P-loop containing nucleoside triphosphate hydrolases"/>
    <property type="match status" value="1"/>
</dbReference>
<keyword evidence="5" id="KW-0819">tRNA processing</keyword>
<gene>
    <name evidence="11" type="ORF">C7437_10464</name>
</gene>
<dbReference type="OrthoDB" id="9815896at2"/>
<keyword evidence="6" id="KW-0479">Metal-binding</keyword>
<proteinExistence type="inferred from homology"/>
<evidence type="ECO:0000256" key="7">
    <source>
        <dbReference type="ARBA" id="ARBA00022741"/>
    </source>
</evidence>
<evidence type="ECO:0000313" key="12">
    <source>
        <dbReference type="Proteomes" id="UP000248646"/>
    </source>
</evidence>
<evidence type="ECO:0000256" key="10">
    <source>
        <dbReference type="ARBA" id="ARBA00032441"/>
    </source>
</evidence>
<dbReference type="GO" id="GO:0046872">
    <property type="term" value="F:metal ion binding"/>
    <property type="evidence" value="ECO:0007669"/>
    <property type="project" value="UniProtKB-KW"/>
</dbReference>
<keyword evidence="12" id="KW-1185">Reference proteome</keyword>
<keyword evidence="4" id="KW-0963">Cytoplasm</keyword>
<name>A0A2W7N538_9BACI</name>
<keyword evidence="8" id="KW-0067">ATP-binding</keyword>
<dbReference type="Proteomes" id="UP000248646">
    <property type="component" value="Unassembled WGS sequence"/>
</dbReference>
<evidence type="ECO:0000256" key="5">
    <source>
        <dbReference type="ARBA" id="ARBA00022694"/>
    </source>
</evidence>
<dbReference type="EMBL" id="QKZI01000004">
    <property type="protein sequence ID" value="PZX04552.1"/>
    <property type="molecule type" value="Genomic_DNA"/>
</dbReference>
<evidence type="ECO:0000256" key="4">
    <source>
        <dbReference type="ARBA" id="ARBA00022490"/>
    </source>
</evidence>
<dbReference type="RefSeq" id="WP_111439697.1">
    <property type="nucleotide sequence ID" value="NZ_QKZI01000004.1"/>
</dbReference>
<dbReference type="NCBIfam" id="TIGR00150">
    <property type="entry name" value="T6A_YjeE"/>
    <property type="match status" value="1"/>
</dbReference>
<dbReference type="AlphaFoldDB" id="A0A2W7N538"/>
<dbReference type="Gene3D" id="3.40.50.300">
    <property type="entry name" value="P-loop containing nucleotide triphosphate hydrolases"/>
    <property type="match status" value="1"/>
</dbReference>
<evidence type="ECO:0000256" key="1">
    <source>
        <dbReference type="ARBA" id="ARBA00004496"/>
    </source>
</evidence>
<reference evidence="11 12" key="1">
    <citation type="submission" date="2018-06" db="EMBL/GenBank/DDBJ databases">
        <title>Genomic Encyclopedia of Type Strains, Phase IV (KMG-IV): sequencing the most valuable type-strain genomes for metagenomic binning, comparative biology and taxonomic classification.</title>
        <authorList>
            <person name="Goeker M."/>
        </authorList>
    </citation>
    <scope>NUCLEOTIDE SEQUENCE [LARGE SCALE GENOMIC DNA]</scope>
    <source>
        <strain evidence="11 12">DSM 5</strain>
    </source>
</reference>
<accession>A0A2W7N538</accession>
<sequence length="150" mass="17213">MIYEQTINSEQETEMLALQIADQLKPADVLTLEGDLGAGKTTFTKSVAKGLGITRNVNSPTFTILKQYEGRLPLNHLDVYRLEGTDEDLGWDELFYGDAVSIIEWAHLIEEDLPPERLAIQIKRLGEDKRMFTFEPFGKRYEQLCEELFE</sequence>
<comment type="subcellular location">
    <subcellularLocation>
        <location evidence="1">Cytoplasm</location>
    </subcellularLocation>
</comment>
<dbReference type="Pfam" id="PF02367">
    <property type="entry name" value="TsaE"/>
    <property type="match status" value="1"/>
</dbReference>
<evidence type="ECO:0000256" key="2">
    <source>
        <dbReference type="ARBA" id="ARBA00007599"/>
    </source>
</evidence>
<evidence type="ECO:0000256" key="8">
    <source>
        <dbReference type="ARBA" id="ARBA00022840"/>
    </source>
</evidence>
<keyword evidence="9" id="KW-0460">Magnesium</keyword>
<evidence type="ECO:0000313" key="11">
    <source>
        <dbReference type="EMBL" id="PZX04552.1"/>
    </source>
</evidence>
<dbReference type="PANTHER" id="PTHR33540">
    <property type="entry name" value="TRNA THREONYLCARBAMOYLADENOSINE BIOSYNTHESIS PROTEIN TSAE"/>
    <property type="match status" value="1"/>
</dbReference>
<protein>
    <recommendedName>
        <fullName evidence="3">tRNA threonylcarbamoyladenosine biosynthesis protein TsaE</fullName>
    </recommendedName>
    <alternativeName>
        <fullName evidence="10">t(6)A37 threonylcarbamoyladenosine biosynthesis protein TsaE</fullName>
    </alternativeName>
</protein>
<dbReference type="InterPro" id="IPR003442">
    <property type="entry name" value="T6A_TsaE"/>
</dbReference>
<organism evidence="11 12">
    <name type="scientific">Psychrobacillus insolitus</name>
    <dbReference type="NCBI Taxonomy" id="1461"/>
    <lineage>
        <taxon>Bacteria</taxon>
        <taxon>Bacillati</taxon>
        <taxon>Bacillota</taxon>
        <taxon>Bacilli</taxon>
        <taxon>Bacillales</taxon>
        <taxon>Bacillaceae</taxon>
        <taxon>Psychrobacillus</taxon>
    </lineage>
</organism>